<feature type="region of interest" description="Disordered" evidence="1">
    <location>
        <begin position="1"/>
        <end position="29"/>
    </location>
</feature>
<dbReference type="PANTHER" id="PTHR33970">
    <property type="entry name" value="VIOLAXANTHIN DE-EPOXIDASE, CHLOROPLASTIC-RELATED"/>
    <property type="match status" value="1"/>
</dbReference>
<feature type="compositionally biased region" description="Polar residues" evidence="1">
    <location>
        <begin position="372"/>
        <end position="383"/>
    </location>
</feature>
<dbReference type="EMBL" id="KY499834">
    <property type="protein sequence ID" value="ART29440.1"/>
    <property type="molecule type" value="mRNA"/>
</dbReference>
<feature type="domain" description="VDE lipocalin" evidence="2">
    <location>
        <begin position="125"/>
        <end position="361"/>
    </location>
</feature>
<dbReference type="InterPro" id="IPR010788">
    <property type="entry name" value="VDE_dom"/>
</dbReference>
<reference evidence="3" key="1">
    <citation type="journal article" date="2017" name="Biochim. Biophys. Acta">
        <title>Arachidonic acid is important for efficient use of light by the microalga Lobosphaera incisa under chilling stress.</title>
        <authorList>
            <person name="Zorin B."/>
            <person name="Pal-Nath D."/>
            <person name="Lukyanov A."/>
            <person name="Smolskaya S."/>
            <person name="Kolusheva S."/>
            <person name="Didi-Cohen S."/>
            <person name="Boussiba S."/>
            <person name="Cohen Z."/>
            <person name="Khozin-Goldberg I."/>
            <person name="Solovchenko A."/>
        </authorList>
    </citation>
    <scope>NUCLEOTIDE SEQUENCE</scope>
</reference>
<feature type="region of interest" description="Disordered" evidence="1">
    <location>
        <begin position="362"/>
        <end position="383"/>
    </location>
</feature>
<dbReference type="SUPFAM" id="SSF50814">
    <property type="entry name" value="Lipocalins"/>
    <property type="match status" value="1"/>
</dbReference>
<keyword evidence="3" id="KW-0560">Oxidoreductase</keyword>
<dbReference type="GO" id="GO:0010028">
    <property type="term" value="P:xanthophyll cycle"/>
    <property type="evidence" value="ECO:0007669"/>
    <property type="project" value="InterPro"/>
</dbReference>
<accession>A0A1Y0AWS2</accession>
<dbReference type="PANTHER" id="PTHR33970:SF1">
    <property type="entry name" value="VIOLAXANTHIN DE-EPOXIDASE, CHLOROPLASTIC"/>
    <property type="match status" value="1"/>
</dbReference>
<evidence type="ECO:0000313" key="3">
    <source>
        <dbReference type="EMBL" id="ART29440.1"/>
    </source>
</evidence>
<evidence type="ECO:0000256" key="1">
    <source>
        <dbReference type="SAM" id="MobiDB-lite"/>
    </source>
</evidence>
<proteinExistence type="evidence at transcript level"/>
<dbReference type="InterPro" id="IPR012674">
    <property type="entry name" value="Calycin"/>
</dbReference>
<evidence type="ECO:0000259" key="2">
    <source>
        <dbReference type="Pfam" id="PF07137"/>
    </source>
</evidence>
<dbReference type="Pfam" id="PF07137">
    <property type="entry name" value="VDE"/>
    <property type="match status" value="1"/>
</dbReference>
<dbReference type="AlphaFoldDB" id="A0A1Y0AWS2"/>
<sequence length="383" mass="42318">MISTRGSCSGRPCALQSASHHGRQQCKATTPSRRAVGCPLCVQRRHTFGRPSPALGMPLRTPAKVSASSQHQPQTVRQHRQPYTETIKASFQSVQSKAASVAAALLLSVAMLTAPAGAADFAATGICLLGNCKGALAGCLADGTCLENLACLQRCNGRPDEAGCQARCADLYKNEAVDKFNTCAVSVNKCVPQRDDGDRAYPVPPEESLDKEFDLNMVTGTWFITAGLNPIFDDFDCQEHFFSVPEPGKLYVRINWRVPKGNDFVERNTVQTFEQRPDNPAILLNHDNDFLNYEDDWYILSSRPDEYYVVYYKGNNDAWKGYGGATVYTRDRQLPEKYIPEFREAVARAGLNWDDFQATDNSCRPHPFPNNLEASANPGTFTD</sequence>
<dbReference type="Gene3D" id="2.40.128.20">
    <property type="match status" value="1"/>
</dbReference>
<protein>
    <submittedName>
        <fullName evidence="3">Chloroplast violaxanthin de-epoxidase</fullName>
        <ecNumber evidence="3">1.23.5.1</ecNumber>
    </submittedName>
</protein>
<dbReference type="EC" id="1.23.5.1" evidence="3"/>
<dbReference type="InterPro" id="IPR044682">
    <property type="entry name" value="VDE"/>
</dbReference>
<organism evidence="3">
    <name type="scientific">Lobosphaera incisa</name>
    <dbReference type="NCBI Taxonomy" id="312850"/>
    <lineage>
        <taxon>Eukaryota</taxon>
        <taxon>Viridiplantae</taxon>
        <taxon>Chlorophyta</taxon>
        <taxon>core chlorophytes</taxon>
        <taxon>Trebouxiophyceae</taxon>
        <taxon>Trebouxiales</taxon>
        <taxon>Trebouxiaceae</taxon>
        <taxon>Lobosphaera</taxon>
    </lineage>
</organism>
<name>A0A1Y0AWS2_9CHLO</name>
<dbReference type="GO" id="GO:0046422">
    <property type="term" value="F:violaxanthin de-epoxidase activity"/>
    <property type="evidence" value="ECO:0007669"/>
    <property type="project" value="UniProtKB-EC"/>
</dbReference>